<proteinExistence type="predicted"/>
<dbReference type="AlphaFoldDB" id="A0A108U6M1"/>
<gene>
    <name evidence="1" type="ORF">AZ78_1067</name>
</gene>
<protein>
    <submittedName>
        <fullName evidence="1">Uncharacterized protein</fullName>
    </submittedName>
</protein>
<keyword evidence="2" id="KW-1185">Reference proteome</keyword>
<dbReference type="Proteomes" id="UP000023435">
    <property type="component" value="Unassembled WGS sequence"/>
</dbReference>
<evidence type="ECO:0000313" key="1">
    <source>
        <dbReference type="EMBL" id="KWS03519.1"/>
    </source>
</evidence>
<organism evidence="1 2">
    <name type="scientific">Lysobacter capsici AZ78</name>
    <dbReference type="NCBI Taxonomy" id="1444315"/>
    <lineage>
        <taxon>Bacteria</taxon>
        <taxon>Pseudomonadati</taxon>
        <taxon>Pseudomonadota</taxon>
        <taxon>Gammaproteobacteria</taxon>
        <taxon>Lysobacterales</taxon>
        <taxon>Lysobacteraceae</taxon>
        <taxon>Lysobacter</taxon>
    </lineage>
</organism>
<evidence type="ECO:0000313" key="2">
    <source>
        <dbReference type="Proteomes" id="UP000023435"/>
    </source>
</evidence>
<name>A0A108U6M1_9GAMM</name>
<accession>A0A108U6M1</accession>
<sequence length="205" mass="21465">MLALCLAPLTVSAQSSSFDLSQLDLSQIDLSQLDLSQLDPAAIAAGASDTLMRAPDSSIDPLFQAVHRASRAPRDADVLCGLFDPDADRSPQALAAAAQRLSPDSRQGFSNALITIAANGLQNPRQPYDAAAAKQTLKSAGTTAMLLHDGFAAGLNAEASDPNARQARCRSLGWMLDALADLPLAQRAAATRLLLNEGLARGFSR</sequence>
<dbReference type="EMBL" id="JAJA02000001">
    <property type="protein sequence ID" value="KWS03519.1"/>
    <property type="molecule type" value="Genomic_DNA"/>
</dbReference>
<reference evidence="1 2" key="1">
    <citation type="journal article" date="2014" name="Genome Announc.">
        <title>Draft Genome Sequence of Lysobacter capsici AZ78, a Bacterium Antagonistic to Plant-Pathogenic Oomycetes.</title>
        <authorList>
            <person name="Puopolo G."/>
            <person name="Sonego P."/>
            <person name="Engelen K."/>
            <person name="Pertot I."/>
        </authorList>
    </citation>
    <scope>NUCLEOTIDE SEQUENCE [LARGE SCALE GENOMIC DNA]</scope>
    <source>
        <strain evidence="1 2">AZ78</strain>
    </source>
</reference>
<comment type="caution">
    <text evidence="1">The sequence shown here is derived from an EMBL/GenBank/DDBJ whole genome shotgun (WGS) entry which is preliminary data.</text>
</comment>